<feature type="transmembrane region" description="Helical" evidence="1">
    <location>
        <begin position="6"/>
        <end position="24"/>
    </location>
</feature>
<evidence type="ECO:0000256" key="1">
    <source>
        <dbReference type="SAM" id="Phobius"/>
    </source>
</evidence>
<gene>
    <name evidence="2" type="ORF">NCTC12965_03444</name>
</gene>
<protein>
    <submittedName>
        <fullName evidence="2">Uncharacterized protein</fullName>
    </submittedName>
</protein>
<keyword evidence="1" id="KW-0812">Transmembrane</keyword>
<proteinExistence type="predicted"/>
<name>A0A4U9UMI4_SERFO</name>
<accession>A0A4U9UMI4</accession>
<organism evidence="2">
    <name type="scientific">Serratia fonticola</name>
    <dbReference type="NCBI Taxonomy" id="47917"/>
    <lineage>
        <taxon>Bacteria</taxon>
        <taxon>Pseudomonadati</taxon>
        <taxon>Pseudomonadota</taxon>
        <taxon>Gammaproteobacteria</taxon>
        <taxon>Enterobacterales</taxon>
        <taxon>Yersiniaceae</taxon>
        <taxon>Serratia</taxon>
    </lineage>
</organism>
<keyword evidence="1" id="KW-1133">Transmembrane helix</keyword>
<keyword evidence="1" id="KW-0472">Membrane</keyword>
<dbReference type="AlphaFoldDB" id="A0A4U9UMI4"/>
<feature type="transmembrane region" description="Helical" evidence="1">
    <location>
        <begin position="36"/>
        <end position="57"/>
    </location>
</feature>
<dbReference type="EMBL" id="CABEEZ010000072">
    <property type="protein sequence ID" value="VTR33062.1"/>
    <property type="molecule type" value="Genomic_DNA"/>
</dbReference>
<sequence>MMIFFYEVELYFSFVCAAVLNLHIESLIRFRRYQRLLVFGCGFLITFMLLLVFIIGVRTTVIGHIDGLRQDFIDEHTFLEQDLIRRKMLSGRCLLVQKSC</sequence>
<reference evidence="2" key="1">
    <citation type="submission" date="2019-05" db="EMBL/GenBank/DDBJ databases">
        <authorList>
            <consortium name="Pathogen Informatics"/>
        </authorList>
    </citation>
    <scope>NUCLEOTIDE SEQUENCE [LARGE SCALE GENOMIC DNA]</scope>
    <source>
        <strain evidence="2">NCTC12965</strain>
    </source>
</reference>
<evidence type="ECO:0000313" key="2">
    <source>
        <dbReference type="EMBL" id="VTR33062.1"/>
    </source>
</evidence>